<evidence type="ECO:0000256" key="1">
    <source>
        <dbReference type="ARBA" id="ARBA00022741"/>
    </source>
</evidence>
<evidence type="ECO:0000313" key="7">
    <source>
        <dbReference type="EMBL" id="GIG42422.1"/>
    </source>
</evidence>
<evidence type="ECO:0000256" key="3">
    <source>
        <dbReference type="PROSITE-ProRule" id="PRU00289"/>
    </source>
</evidence>
<evidence type="ECO:0000256" key="4">
    <source>
        <dbReference type="SAM" id="MobiDB-lite"/>
    </source>
</evidence>
<proteinExistence type="predicted"/>
<dbReference type="EMBL" id="BONQ01000014">
    <property type="protein sequence ID" value="GIG42422.1"/>
    <property type="molecule type" value="Genomic_DNA"/>
</dbReference>
<feature type="domain" description="FtsK" evidence="6">
    <location>
        <begin position="1019"/>
        <end position="1210"/>
    </location>
</feature>
<dbReference type="GO" id="GO:0051301">
    <property type="term" value="P:cell division"/>
    <property type="evidence" value="ECO:0007669"/>
    <property type="project" value="UniProtKB-KW"/>
</dbReference>
<dbReference type="PROSITE" id="PS50901">
    <property type="entry name" value="FTSK"/>
    <property type="match status" value="2"/>
</dbReference>
<keyword evidence="1 3" id="KW-0547">Nucleotide-binding</keyword>
<organism evidence="7 8">
    <name type="scientific">Dactylosporangium siamense</name>
    <dbReference type="NCBI Taxonomy" id="685454"/>
    <lineage>
        <taxon>Bacteria</taxon>
        <taxon>Bacillati</taxon>
        <taxon>Actinomycetota</taxon>
        <taxon>Actinomycetes</taxon>
        <taxon>Micromonosporales</taxon>
        <taxon>Micromonosporaceae</taxon>
        <taxon>Dactylosporangium</taxon>
    </lineage>
</organism>
<keyword evidence="5" id="KW-0472">Membrane</keyword>
<protein>
    <submittedName>
        <fullName evidence="7">Cell division protein FtsK</fullName>
    </submittedName>
</protein>
<name>A0A919PFH1_9ACTN</name>
<evidence type="ECO:0000259" key="6">
    <source>
        <dbReference type="PROSITE" id="PS50901"/>
    </source>
</evidence>
<feature type="transmembrane region" description="Helical" evidence="5">
    <location>
        <begin position="298"/>
        <end position="316"/>
    </location>
</feature>
<accession>A0A919PFH1</accession>
<gene>
    <name evidence="7" type="ORF">Dsi01nite_004630</name>
</gene>
<dbReference type="InterPro" id="IPR027417">
    <property type="entry name" value="P-loop_NTPase"/>
</dbReference>
<feature type="binding site" evidence="3">
    <location>
        <begin position="693"/>
        <end position="700"/>
    </location>
    <ligand>
        <name>ATP</name>
        <dbReference type="ChEBI" id="CHEBI:30616"/>
    </ligand>
</feature>
<reference evidence="7" key="1">
    <citation type="submission" date="2021-01" db="EMBL/GenBank/DDBJ databases">
        <title>Whole genome shotgun sequence of Dactylosporangium siamense NBRC 106093.</title>
        <authorList>
            <person name="Komaki H."/>
            <person name="Tamura T."/>
        </authorList>
    </citation>
    <scope>NUCLEOTIDE SEQUENCE</scope>
    <source>
        <strain evidence="7">NBRC 106093</strain>
    </source>
</reference>
<comment type="caution">
    <text evidence="7">The sequence shown here is derived from an EMBL/GenBank/DDBJ whole genome shotgun (WGS) entry which is preliminary data.</text>
</comment>
<evidence type="ECO:0000256" key="5">
    <source>
        <dbReference type="SAM" id="Phobius"/>
    </source>
</evidence>
<sequence>MNLTLSTVDGIDGTRRDHLVDLPGGCTVAELSAALDRPADDGPGRFLAGAGPARKIFLGGAEVPLTAAVHGSGIRSGTVLGLGRPVRHRDQVRVPSPDAGPVLAEVHVVSGPAAGRSWLLTAGSWEVGTAGHCAIRVAGPDAPAHGLWVTVSTRGTVTWHRESGGEDGEVRPAVVEPPYAFDPDTGMTLEGGERPAVPDAQQDDQHGSRWEAGTDLAVGPVLLRLVAPVVADAAITEAADGIALDYNRPPRIAPHLDAERVRLPNPPTRPPRQPFPLLMLIAPIVLGLVLVGVFRSYFYLVFILFTPVMAITNWMVGRRGNRKQHEDQWRRYRLRMDSLQREIHEAVRQERHVRCVTGPDPATLGLVATGPGVRLWERRRRDPDHLLVRLGTADLPSVKEIDDPGRDENHRTVRWNIRDVPVGLELAEYGVVGVAGPVAPVQALARWFVAQSAVLHSPRDLRVVVLTEPQRSDGWSWVRWLPHLRPAGGGGGPMISVGSDPESVANRVAELVAQLQARQRALGSSLGKAMFTDPDVLVILDGARQLRDVPGVVQLLTAGPRVRLFSICLDEQERLLPEECTAVVVAAATTVTLRRTGNADLTGVRADLVDVDWCERLARALAPLRDVSPEHDAGLPREVRLLDLLDLEPPDPAELLRRWERRPASTTFMLGRSYDGPLALDLVRDGPHGLVAGTTGSGKSELLQAFVASLAAANRPDELTFVLVDYKGGSAFRECAELPHTLGMVTDLDAHLVQRAMESLGAELRRRERILADAECKDLPAYRAKRAVDPALPRLPRLLLVIDEFATLVREVPDFVPGLIGIAQRGRSLGIHLILATQRPAGAVTPDIKANTNLRIALRVTDTVESQDIIDTGEAVNISPGNPGRALVRAGHRTAVPFQAAWVGAGRHPDGAAPVAAAPLRTAELSWQRLGRPVDLPAPDLDPHAPAAIVPTDLQAFVAAVVAAAGGLADLVAQPSPWLPALQDRALLAELAVRREGAVHESVPPLIPYALEDVPQLQQRRVATVDLGTFGHLYVIGAPRSGRTQVLRSIAGAAAQRVRVRDVHLYGIDAAGGGLTALEALPHCGGVVSRHDMERLERLLRRLGRELTERQERCAALSCAGLVELRRRVPAAERPPHILLFIDGWDALAPVLDEHDQGRLLGDVTRIVREGAAAGIHVIATSERALLGGRLAAHNDHKLLLRQADRNDYQLVGILPSKVPATIPAGRGWHVLSRTETQVALLDPDDSGQAQAAALRRIGAAATSSAVEDRPFTVAGLPASVAFTDAYEQVPAALRRPMWGLLGVGGDDGTAVGVDLATTSAFYVGGPPGTGRSNVLATLAVSLLAGGTGLIVFTPRESPLRALARHAQVRLFTDPDPGNDAVQAALAELRAPAVILVDDADLLTTPAADKVLRAVATSGRDHGQCVVYAGAADALSIGLGAWLTAARRARRGLLLAPRSVTEGDAIGARLTSSQVRGAAPVGRAYTSGPAGTALAVQVPLTVLRD</sequence>
<feature type="transmembrane region" description="Helical" evidence="5">
    <location>
        <begin position="274"/>
        <end position="291"/>
    </location>
</feature>
<evidence type="ECO:0000256" key="2">
    <source>
        <dbReference type="ARBA" id="ARBA00022840"/>
    </source>
</evidence>
<dbReference type="CDD" id="cd01127">
    <property type="entry name" value="TrwB_TraG_TraD_VirD4"/>
    <property type="match status" value="1"/>
</dbReference>
<keyword evidence="2 3" id="KW-0067">ATP-binding</keyword>
<dbReference type="SUPFAM" id="SSF52540">
    <property type="entry name" value="P-loop containing nucleoside triphosphate hydrolases"/>
    <property type="match status" value="3"/>
</dbReference>
<dbReference type="RefSeq" id="WP_203844311.1">
    <property type="nucleotide sequence ID" value="NZ_BAAAVW010000005.1"/>
</dbReference>
<dbReference type="InterPro" id="IPR003593">
    <property type="entry name" value="AAA+_ATPase"/>
</dbReference>
<keyword evidence="5" id="KW-0812">Transmembrane</keyword>
<dbReference type="SMART" id="SM00382">
    <property type="entry name" value="AAA"/>
    <property type="match status" value="3"/>
</dbReference>
<dbReference type="Pfam" id="PF01580">
    <property type="entry name" value="FtsK_SpoIIIE"/>
    <property type="match status" value="2"/>
</dbReference>
<dbReference type="InterPro" id="IPR002543">
    <property type="entry name" value="FtsK_dom"/>
</dbReference>
<feature type="domain" description="FtsK" evidence="6">
    <location>
        <begin position="675"/>
        <end position="867"/>
    </location>
</feature>
<keyword evidence="7" id="KW-0131">Cell cycle</keyword>
<dbReference type="GO" id="GO:0005524">
    <property type="term" value="F:ATP binding"/>
    <property type="evidence" value="ECO:0007669"/>
    <property type="project" value="UniProtKB-UniRule"/>
</dbReference>
<dbReference type="Gene3D" id="3.40.50.300">
    <property type="entry name" value="P-loop containing nucleotide triphosphate hydrolases"/>
    <property type="match status" value="4"/>
</dbReference>
<dbReference type="PANTHER" id="PTHR22683:SF1">
    <property type="entry name" value="TYPE VII SECRETION SYSTEM PROTEIN ESSC"/>
    <property type="match status" value="1"/>
</dbReference>
<feature type="region of interest" description="Disordered" evidence="4">
    <location>
        <begin position="182"/>
        <end position="208"/>
    </location>
</feature>
<dbReference type="InterPro" id="IPR050206">
    <property type="entry name" value="FtsK/SpoIIIE/SftA"/>
</dbReference>
<keyword evidence="5" id="KW-1133">Transmembrane helix</keyword>
<evidence type="ECO:0000313" key="8">
    <source>
        <dbReference type="Proteomes" id="UP000660611"/>
    </source>
</evidence>
<feature type="binding site" evidence="3">
    <location>
        <begin position="1037"/>
        <end position="1044"/>
    </location>
    <ligand>
        <name>ATP</name>
        <dbReference type="ChEBI" id="CHEBI:30616"/>
    </ligand>
</feature>
<dbReference type="PANTHER" id="PTHR22683">
    <property type="entry name" value="SPORULATION PROTEIN RELATED"/>
    <property type="match status" value="1"/>
</dbReference>
<keyword evidence="8" id="KW-1185">Reference proteome</keyword>
<dbReference type="GO" id="GO:0003677">
    <property type="term" value="F:DNA binding"/>
    <property type="evidence" value="ECO:0007669"/>
    <property type="project" value="InterPro"/>
</dbReference>
<keyword evidence="7" id="KW-0132">Cell division</keyword>
<dbReference type="Proteomes" id="UP000660611">
    <property type="component" value="Unassembled WGS sequence"/>
</dbReference>